<dbReference type="Pfam" id="PF09483">
    <property type="entry name" value="HpaP"/>
    <property type="match status" value="1"/>
</dbReference>
<dbReference type="Proteomes" id="UP000198781">
    <property type="component" value="Unassembled WGS sequence"/>
</dbReference>
<sequence>MASLQRPDHTLRKVAHPAAAAAAAAVLPRPNAQERFRRELFPQVQPQPDPGDAGLAEFATDFALFTDGPPADPADSGDEEPGEQSGSQEEPAQDDERDGAPAQSITPAPAPEVQPQPPRYFFIQGDTLPPPLAHAPPAAEPGQDLPDDRAPVQGTGVMGTATDAQPPKWLVDTAQTITDLCRRADPAFQSLSVTVPMDPRVLPDCELALGLSSYAMTLRFHTFSPESRRLISLHRDQLQGLLARMSTAPQRSIDIDLE</sequence>
<evidence type="ECO:0000313" key="3">
    <source>
        <dbReference type="Proteomes" id="UP000198781"/>
    </source>
</evidence>
<protein>
    <submittedName>
        <fullName evidence="2">Type III secretion protein (HpaP)</fullName>
    </submittedName>
</protein>
<gene>
    <name evidence="2" type="ORF">SAMN05192589_113137</name>
</gene>
<dbReference type="STRING" id="187868.SAMN05192589_113137"/>
<feature type="compositionally biased region" description="Pro residues" evidence="1">
    <location>
        <begin position="108"/>
        <end position="118"/>
    </location>
</feature>
<dbReference type="EMBL" id="FMZC01000013">
    <property type="protein sequence ID" value="SDE20801.1"/>
    <property type="molecule type" value="Genomic_DNA"/>
</dbReference>
<organism evidence="2 3">
    <name type="scientific">Paracidovorax valerianellae</name>
    <dbReference type="NCBI Taxonomy" id="187868"/>
    <lineage>
        <taxon>Bacteria</taxon>
        <taxon>Pseudomonadati</taxon>
        <taxon>Pseudomonadota</taxon>
        <taxon>Betaproteobacteria</taxon>
        <taxon>Burkholderiales</taxon>
        <taxon>Comamonadaceae</taxon>
        <taxon>Paracidovorax</taxon>
    </lineage>
</organism>
<dbReference type="AlphaFoldDB" id="A0A1G7B1B7"/>
<evidence type="ECO:0000313" key="2">
    <source>
        <dbReference type="EMBL" id="SDE20801.1"/>
    </source>
</evidence>
<dbReference type="RefSeq" id="WP_092745226.1">
    <property type="nucleotide sequence ID" value="NZ_FMZC01000013.1"/>
</dbReference>
<dbReference type="OrthoDB" id="8820756at2"/>
<proteinExistence type="predicted"/>
<dbReference type="InterPro" id="IPR013390">
    <property type="entry name" value="T3SS_HpaP"/>
</dbReference>
<accession>A0A1G7B1B7</accession>
<name>A0A1G7B1B7_9BURK</name>
<reference evidence="2 3" key="1">
    <citation type="submission" date="2016-10" db="EMBL/GenBank/DDBJ databases">
        <authorList>
            <person name="de Groot N.N."/>
        </authorList>
    </citation>
    <scope>NUCLEOTIDE SEQUENCE [LARGE SCALE GENOMIC DNA]</scope>
    <source>
        <strain evidence="2 3">DSM 16619</strain>
    </source>
</reference>
<feature type="region of interest" description="Disordered" evidence="1">
    <location>
        <begin position="40"/>
        <end position="149"/>
    </location>
</feature>
<evidence type="ECO:0000256" key="1">
    <source>
        <dbReference type="SAM" id="MobiDB-lite"/>
    </source>
</evidence>
<keyword evidence="3" id="KW-1185">Reference proteome</keyword>